<name>A0ACB8C810_DERSI</name>
<proteinExistence type="predicted"/>
<reference evidence="1" key="1">
    <citation type="submission" date="2020-05" db="EMBL/GenBank/DDBJ databases">
        <title>Large-scale comparative analyses of tick genomes elucidate their genetic diversity and vector capacities.</title>
        <authorList>
            <person name="Jia N."/>
            <person name="Wang J."/>
            <person name="Shi W."/>
            <person name="Du L."/>
            <person name="Sun Y."/>
            <person name="Zhan W."/>
            <person name="Jiang J."/>
            <person name="Wang Q."/>
            <person name="Zhang B."/>
            <person name="Ji P."/>
            <person name="Sakyi L.B."/>
            <person name="Cui X."/>
            <person name="Yuan T."/>
            <person name="Jiang B."/>
            <person name="Yang W."/>
            <person name="Lam T.T.-Y."/>
            <person name="Chang Q."/>
            <person name="Ding S."/>
            <person name="Wang X."/>
            <person name="Zhu J."/>
            <person name="Ruan X."/>
            <person name="Zhao L."/>
            <person name="Wei J."/>
            <person name="Que T."/>
            <person name="Du C."/>
            <person name="Cheng J."/>
            <person name="Dai P."/>
            <person name="Han X."/>
            <person name="Huang E."/>
            <person name="Gao Y."/>
            <person name="Liu J."/>
            <person name="Shao H."/>
            <person name="Ye R."/>
            <person name="Li L."/>
            <person name="Wei W."/>
            <person name="Wang X."/>
            <person name="Wang C."/>
            <person name="Yang T."/>
            <person name="Huo Q."/>
            <person name="Li W."/>
            <person name="Guo W."/>
            <person name="Chen H."/>
            <person name="Zhou L."/>
            <person name="Ni X."/>
            <person name="Tian J."/>
            <person name="Zhou Y."/>
            <person name="Sheng Y."/>
            <person name="Liu T."/>
            <person name="Pan Y."/>
            <person name="Xia L."/>
            <person name="Li J."/>
            <person name="Zhao F."/>
            <person name="Cao W."/>
        </authorList>
    </citation>
    <scope>NUCLEOTIDE SEQUENCE</scope>
    <source>
        <strain evidence="1">Dsil-2018</strain>
    </source>
</reference>
<comment type="caution">
    <text evidence="1">The sequence shown here is derived from an EMBL/GenBank/DDBJ whole genome shotgun (WGS) entry which is preliminary data.</text>
</comment>
<protein>
    <submittedName>
        <fullName evidence="1">Uncharacterized protein</fullName>
    </submittedName>
</protein>
<accession>A0ACB8C810</accession>
<evidence type="ECO:0000313" key="1">
    <source>
        <dbReference type="EMBL" id="KAH7937015.1"/>
    </source>
</evidence>
<keyword evidence="2" id="KW-1185">Reference proteome</keyword>
<gene>
    <name evidence="1" type="ORF">HPB49_007211</name>
</gene>
<organism evidence="1 2">
    <name type="scientific">Dermacentor silvarum</name>
    <name type="common">Tick</name>
    <dbReference type="NCBI Taxonomy" id="543639"/>
    <lineage>
        <taxon>Eukaryota</taxon>
        <taxon>Metazoa</taxon>
        <taxon>Ecdysozoa</taxon>
        <taxon>Arthropoda</taxon>
        <taxon>Chelicerata</taxon>
        <taxon>Arachnida</taxon>
        <taxon>Acari</taxon>
        <taxon>Parasitiformes</taxon>
        <taxon>Ixodida</taxon>
        <taxon>Ixodoidea</taxon>
        <taxon>Ixodidae</taxon>
        <taxon>Rhipicephalinae</taxon>
        <taxon>Dermacentor</taxon>
    </lineage>
</organism>
<dbReference type="EMBL" id="CM023477">
    <property type="protein sequence ID" value="KAH7937015.1"/>
    <property type="molecule type" value="Genomic_DNA"/>
</dbReference>
<sequence length="266" mass="29825">MGHRDFKCSNGWLERFKERHGVTSKPIVGESAAVNRDTVDVRLQHRLQVLVEKYEDKDIYNLDEAAFFNKMLPNRTFTTAGRSSSGGKRSKVLFGANATGKDKLPLLIVGKAEKPRNPGDDQPDDDWTCSDLYEAIHKIVGQEVEGNCETSGWLTLLLLSVAAPATDVEIIDTVGGPDEDEELGTKSHVKCQLWRATMCGTLDYLPPEMIEGAIYDEKVDHWALGILIYEFLLVRRRPAERISLDEVKAHPWVVNNADTTIQCRTL</sequence>
<evidence type="ECO:0000313" key="2">
    <source>
        <dbReference type="Proteomes" id="UP000821865"/>
    </source>
</evidence>
<dbReference type="Proteomes" id="UP000821865">
    <property type="component" value="Chromosome 8"/>
</dbReference>